<evidence type="ECO:0000313" key="8">
    <source>
        <dbReference type="EMBL" id="KTC96493.1"/>
    </source>
</evidence>
<dbReference type="Pfam" id="PF02086">
    <property type="entry name" value="MethyltransfD12"/>
    <property type="match status" value="1"/>
</dbReference>
<protein>
    <recommendedName>
        <fullName evidence="2 7">Site-specific DNA-methyltransferase (adenine-specific)</fullName>
        <ecNumber evidence="2 7">2.1.1.72</ecNumber>
    </recommendedName>
</protein>
<organism evidence="8 9">
    <name type="scientific">Legionella geestiana</name>
    <dbReference type="NCBI Taxonomy" id="45065"/>
    <lineage>
        <taxon>Bacteria</taxon>
        <taxon>Pseudomonadati</taxon>
        <taxon>Pseudomonadota</taxon>
        <taxon>Gammaproteobacteria</taxon>
        <taxon>Legionellales</taxon>
        <taxon>Legionellaceae</taxon>
        <taxon>Legionella</taxon>
    </lineage>
</organism>
<dbReference type="PRINTS" id="PR00505">
    <property type="entry name" value="D12N6MTFRASE"/>
</dbReference>
<reference evidence="8 9" key="1">
    <citation type="submission" date="2015-11" db="EMBL/GenBank/DDBJ databases">
        <title>Genomic analysis of 38 Legionella species identifies large and diverse effector repertoires.</title>
        <authorList>
            <person name="Burstein D."/>
            <person name="Amaro F."/>
            <person name="Zusman T."/>
            <person name="Lifshitz Z."/>
            <person name="Cohen O."/>
            <person name="Gilbert J.A."/>
            <person name="Pupko T."/>
            <person name="Shuman H.A."/>
            <person name="Segal G."/>
        </authorList>
    </citation>
    <scope>NUCLEOTIDE SEQUENCE [LARGE SCALE GENOMIC DNA]</scope>
    <source>
        <strain evidence="8 9">ATCC 49504</strain>
    </source>
</reference>
<keyword evidence="9" id="KW-1185">Reference proteome</keyword>
<dbReference type="AlphaFoldDB" id="A0A0W0TLV9"/>
<dbReference type="Gene3D" id="1.10.1020.10">
    <property type="entry name" value="Adenine-specific Methyltransferase, Domain 2"/>
    <property type="match status" value="1"/>
</dbReference>
<name>A0A0W0TLV9_9GAMM</name>
<dbReference type="InterPro" id="IPR023095">
    <property type="entry name" value="Ade_MeTrfase_dom_2"/>
</dbReference>
<dbReference type="GO" id="GO:0009307">
    <property type="term" value="P:DNA restriction-modification system"/>
    <property type="evidence" value="ECO:0007669"/>
    <property type="project" value="InterPro"/>
</dbReference>
<dbReference type="InterPro" id="IPR029063">
    <property type="entry name" value="SAM-dependent_MTases_sf"/>
</dbReference>
<dbReference type="GO" id="GO:0043565">
    <property type="term" value="F:sequence-specific DNA binding"/>
    <property type="evidence" value="ECO:0007669"/>
    <property type="project" value="TreeGrafter"/>
</dbReference>
<dbReference type="PANTHER" id="PTHR30481">
    <property type="entry name" value="DNA ADENINE METHYLASE"/>
    <property type="match status" value="1"/>
</dbReference>
<evidence type="ECO:0000256" key="5">
    <source>
        <dbReference type="ARBA" id="ARBA00022691"/>
    </source>
</evidence>
<dbReference type="GO" id="GO:0032259">
    <property type="term" value="P:methylation"/>
    <property type="evidence" value="ECO:0007669"/>
    <property type="project" value="UniProtKB-KW"/>
</dbReference>
<dbReference type="Proteomes" id="UP000054785">
    <property type="component" value="Unassembled WGS sequence"/>
</dbReference>
<comment type="caution">
    <text evidence="8">The sequence shown here is derived from an EMBL/GenBank/DDBJ whole genome shotgun (WGS) entry which is preliminary data.</text>
</comment>
<dbReference type="PIRSF" id="PIRSF000398">
    <property type="entry name" value="M_m6A_EcoRV"/>
    <property type="match status" value="1"/>
</dbReference>
<gene>
    <name evidence="8" type="primary">dam</name>
    <name evidence="8" type="ORF">Lgee_2176</name>
</gene>
<dbReference type="EMBL" id="LNYC01000074">
    <property type="protein sequence ID" value="KTC96493.1"/>
    <property type="molecule type" value="Genomic_DNA"/>
</dbReference>
<dbReference type="GO" id="GO:0009007">
    <property type="term" value="F:site-specific DNA-methyltransferase (adenine-specific) activity"/>
    <property type="evidence" value="ECO:0007669"/>
    <property type="project" value="UniProtKB-UniRule"/>
</dbReference>
<keyword evidence="4 7" id="KW-0808">Transferase</keyword>
<dbReference type="PROSITE" id="PS00092">
    <property type="entry name" value="N6_MTASE"/>
    <property type="match status" value="1"/>
</dbReference>
<sequence>MNPTKPFLKWAGGKYRQLSRILAVLPPGRRLIEPFTGSGAVFINTSYREYILGEANPDLVALFTHIQQDGCAFIDWCESFFTPQNNTEDRYYAFRERFNASKDSRERSALFIYMNRHGYNGLCRYNRRGGFNVPFGRYAKPGFPRREMEFFQQKSQNARFVHCDFRETFMLAEPGDIIYCDPPYVPLSPSANFSTYTGSAFGEDDHIALAHLARSSRERGVPVVISNHDTPFTRTHYIDASIEAFRVRRHISCLGTQRGFAPELLAFFEEKHPLSTFP</sequence>
<evidence type="ECO:0000256" key="3">
    <source>
        <dbReference type="ARBA" id="ARBA00022603"/>
    </source>
</evidence>
<evidence type="ECO:0000313" key="9">
    <source>
        <dbReference type="Proteomes" id="UP000054785"/>
    </source>
</evidence>
<dbReference type="RefSeq" id="WP_028387289.1">
    <property type="nucleotide sequence ID" value="NZ_CAAAHN010000005.1"/>
</dbReference>
<dbReference type="GO" id="GO:0006298">
    <property type="term" value="P:mismatch repair"/>
    <property type="evidence" value="ECO:0007669"/>
    <property type="project" value="TreeGrafter"/>
</dbReference>
<dbReference type="OrthoDB" id="9805629at2"/>
<dbReference type="InterPro" id="IPR012263">
    <property type="entry name" value="M_m6A_EcoRV"/>
</dbReference>
<evidence type="ECO:0000256" key="7">
    <source>
        <dbReference type="RuleBase" id="RU361257"/>
    </source>
</evidence>
<dbReference type="REBASE" id="310355">
    <property type="entry name" value="M.Lad1308ORF7085P"/>
</dbReference>
<evidence type="ECO:0000256" key="2">
    <source>
        <dbReference type="ARBA" id="ARBA00011900"/>
    </source>
</evidence>
<dbReference type="GO" id="GO:1904047">
    <property type="term" value="F:S-adenosyl-L-methionine binding"/>
    <property type="evidence" value="ECO:0007669"/>
    <property type="project" value="TreeGrafter"/>
</dbReference>
<comment type="catalytic activity">
    <reaction evidence="6 7">
        <text>a 2'-deoxyadenosine in DNA + S-adenosyl-L-methionine = an N(6)-methyl-2'-deoxyadenosine in DNA + S-adenosyl-L-homocysteine + H(+)</text>
        <dbReference type="Rhea" id="RHEA:15197"/>
        <dbReference type="Rhea" id="RHEA-COMP:12418"/>
        <dbReference type="Rhea" id="RHEA-COMP:12419"/>
        <dbReference type="ChEBI" id="CHEBI:15378"/>
        <dbReference type="ChEBI" id="CHEBI:57856"/>
        <dbReference type="ChEBI" id="CHEBI:59789"/>
        <dbReference type="ChEBI" id="CHEBI:90615"/>
        <dbReference type="ChEBI" id="CHEBI:90616"/>
        <dbReference type="EC" id="2.1.1.72"/>
    </reaction>
</comment>
<dbReference type="EC" id="2.1.1.72" evidence="2 7"/>
<dbReference type="InterPro" id="IPR002052">
    <property type="entry name" value="DNA_methylase_N6_adenine_CS"/>
</dbReference>
<dbReference type="PATRIC" id="fig|45065.4.peg.2366"/>
<dbReference type="SUPFAM" id="SSF53335">
    <property type="entry name" value="S-adenosyl-L-methionine-dependent methyltransferases"/>
    <property type="match status" value="1"/>
</dbReference>
<dbReference type="InterPro" id="IPR012327">
    <property type="entry name" value="MeTrfase_D12"/>
</dbReference>
<dbReference type="Gene3D" id="3.40.50.150">
    <property type="entry name" value="Vaccinia Virus protein VP39"/>
    <property type="match status" value="1"/>
</dbReference>
<accession>A0A0W0TLV9</accession>
<keyword evidence="3 7" id="KW-0489">Methyltransferase</keyword>
<keyword evidence="5 7" id="KW-0949">S-adenosyl-L-methionine</keyword>
<evidence type="ECO:0000256" key="4">
    <source>
        <dbReference type="ARBA" id="ARBA00022679"/>
    </source>
</evidence>
<evidence type="ECO:0000256" key="6">
    <source>
        <dbReference type="ARBA" id="ARBA00047942"/>
    </source>
</evidence>
<dbReference type="STRING" id="45065.Lgee_2176"/>
<evidence type="ECO:0000256" key="1">
    <source>
        <dbReference type="ARBA" id="ARBA00006594"/>
    </source>
</evidence>
<proteinExistence type="inferred from homology"/>
<dbReference type="NCBIfam" id="TIGR00571">
    <property type="entry name" value="dam"/>
    <property type="match status" value="1"/>
</dbReference>
<comment type="similarity">
    <text evidence="1 7">Belongs to the N(4)/N(6)-methyltransferase family.</text>
</comment>
<dbReference type="PANTHER" id="PTHR30481:SF3">
    <property type="entry name" value="DNA ADENINE METHYLASE"/>
    <property type="match status" value="1"/>
</dbReference>